<feature type="transmembrane region" description="Helical" evidence="1">
    <location>
        <begin position="12"/>
        <end position="33"/>
    </location>
</feature>
<dbReference type="Pfam" id="PF13231">
    <property type="entry name" value="PMT_2"/>
    <property type="match status" value="1"/>
</dbReference>
<feature type="transmembrane region" description="Helical" evidence="1">
    <location>
        <begin position="215"/>
        <end position="236"/>
    </location>
</feature>
<dbReference type="GO" id="GO:0000030">
    <property type="term" value="F:mannosyltransferase activity"/>
    <property type="evidence" value="ECO:0007669"/>
    <property type="project" value="TreeGrafter"/>
</dbReference>
<dbReference type="PANTHER" id="PTHR44216">
    <property type="entry name" value="PROTEIN O-MANNOSYL-TRANSFERASE TMTC2"/>
    <property type="match status" value="1"/>
</dbReference>
<dbReference type="AlphaFoldDB" id="A0A381NZ24"/>
<dbReference type="InterPro" id="IPR038731">
    <property type="entry name" value="RgtA/B/C-like"/>
</dbReference>
<feature type="transmembrane region" description="Helical" evidence="1">
    <location>
        <begin position="248"/>
        <end position="272"/>
    </location>
</feature>
<accession>A0A381NZ24</accession>
<dbReference type="GO" id="GO:0035269">
    <property type="term" value="P:protein O-linked glycosylation via mannose"/>
    <property type="evidence" value="ECO:0007669"/>
    <property type="project" value="TreeGrafter"/>
</dbReference>
<protein>
    <recommendedName>
        <fullName evidence="2">Glycosyltransferase RgtA/B/C/D-like domain-containing protein</fullName>
    </recommendedName>
</protein>
<feature type="transmembrane region" description="Helical" evidence="1">
    <location>
        <begin position="310"/>
        <end position="328"/>
    </location>
</feature>
<dbReference type="PANTHER" id="PTHR44216:SF3">
    <property type="entry name" value="PROTEIN O-MANNOSYL-TRANSFERASE TMTC2"/>
    <property type="match status" value="1"/>
</dbReference>
<gene>
    <name evidence="3" type="ORF">METZ01_LOCUS12739</name>
</gene>
<keyword evidence="1" id="KW-0472">Membrane</keyword>
<feature type="transmembrane region" description="Helical" evidence="1">
    <location>
        <begin position="364"/>
        <end position="383"/>
    </location>
</feature>
<reference evidence="3" key="1">
    <citation type="submission" date="2018-05" db="EMBL/GenBank/DDBJ databases">
        <authorList>
            <person name="Lanie J.A."/>
            <person name="Ng W.-L."/>
            <person name="Kazmierczak K.M."/>
            <person name="Andrzejewski T.M."/>
            <person name="Davidsen T.M."/>
            <person name="Wayne K.J."/>
            <person name="Tettelin H."/>
            <person name="Glass J.I."/>
            <person name="Rusch D."/>
            <person name="Podicherti R."/>
            <person name="Tsui H.-C.T."/>
            <person name="Winkler M.E."/>
        </authorList>
    </citation>
    <scope>NUCLEOTIDE SEQUENCE</scope>
</reference>
<evidence type="ECO:0000256" key="1">
    <source>
        <dbReference type="SAM" id="Phobius"/>
    </source>
</evidence>
<feature type="transmembrane region" description="Helical" evidence="1">
    <location>
        <begin position="119"/>
        <end position="140"/>
    </location>
</feature>
<dbReference type="EMBL" id="UINC01000706">
    <property type="protein sequence ID" value="SUZ59885.1"/>
    <property type="molecule type" value="Genomic_DNA"/>
</dbReference>
<organism evidence="3">
    <name type="scientific">marine metagenome</name>
    <dbReference type="NCBI Taxonomy" id="408172"/>
    <lineage>
        <taxon>unclassified sequences</taxon>
        <taxon>metagenomes</taxon>
        <taxon>ecological metagenomes</taxon>
    </lineage>
</organism>
<evidence type="ECO:0000313" key="3">
    <source>
        <dbReference type="EMBL" id="SUZ59885.1"/>
    </source>
</evidence>
<feature type="transmembrane region" description="Helical" evidence="1">
    <location>
        <begin position="284"/>
        <end position="303"/>
    </location>
</feature>
<keyword evidence="1" id="KW-1133">Transmembrane helix</keyword>
<feature type="domain" description="Glycosyltransferase RgtA/B/C/D-like" evidence="2">
    <location>
        <begin position="81"/>
        <end position="204"/>
    </location>
</feature>
<feature type="transmembrane region" description="Helical" evidence="1">
    <location>
        <begin position="170"/>
        <end position="195"/>
    </location>
</feature>
<proteinExistence type="predicted"/>
<evidence type="ECO:0000259" key="2">
    <source>
        <dbReference type="Pfam" id="PF13231"/>
    </source>
</evidence>
<keyword evidence="1" id="KW-0812">Transmembrane</keyword>
<dbReference type="GO" id="GO:0005789">
    <property type="term" value="C:endoplasmic reticulum membrane"/>
    <property type="evidence" value="ECO:0007669"/>
    <property type="project" value="TreeGrafter"/>
</dbReference>
<name>A0A381NZ24_9ZZZZ</name>
<dbReference type="InterPro" id="IPR052384">
    <property type="entry name" value="TMTC_O-mannosyltransferase"/>
</dbReference>
<sequence length="550" mass="63582">MLKQKRLILDNPVTILSIIGAIYLLPSLLLYFVSEDLKFALLVEGFTFYESLKNIWLPSASFLNEGGLFRPIVSTINLVDYSLWGVNAFGYHLTNALVHLINIQLVYHLSLRLFKRVDISFLCSIIFLFHPILAHSVYWISGRTDMVSCSFYLLSLIMTDKYLKDLDIRYFIFSQISFFAALLSKEISITLPLAQVWMIWHYKHDSDQDTSLRPVLARFVAYSALVVALFLSYRLFIFGQSPLTIDDVYNIGGFYHLFINTIKVASFMTIPFGHQSFEMLVYDYKLYLIIVLIPVSIRMIYTVYNYRKDLFKEIMLCALLFISILPLFKLAMRWYMYIPTVFFSFVLANIIYSKWGRGNITRAVILIYLALNIFGGLVNYKIWLENSGVNRELVGQLVDKIEKESTADTFVILNFPAKINRTATFIAGFEDLISLKISDQNKTVLRPLNIVHQLDMFPTDINHDGENFIINACESSSYCLLGTDRQRLGLGKLSPGDMIETGVSDIRIEKVNPSGQAVRVSMSMHEKYTKDATLYFYFDERDRQYKKYTF</sequence>